<protein>
    <recommendedName>
        <fullName evidence="3">C2H2-type domain-containing protein</fullName>
    </recommendedName>
</protein>
<evidence type="ECO:0000313" key="5">
    <source>
        <dbReference type="EMBL" id="TBU59336.1"/>
    </source>
</evidence>
<organism evidence="4">
    <name type="scientific">Dichomitus squalens</name>
    <dbReference type="NCBI Taxonomy" id="114155"/>
    <lineage>
        <taxon>Eukaryota</taxon>
        <taxon>Fungi</taxon>
        <taxon>Dikarya</taxon>
        <taxon>Basidiomycota</taxon>
        <taxon>Agaricomycotina</taxon>
        <taxon>Agaricomycetes</taxon>
        <taxon>Polyporales</taxon>
        <taxon>Polyporaceae</taxon>
        <taxon>Dichomitus</taxon>
    </lineage>
</organism>
<dbReference type="AlphaFoldDB" id="A0A4Q9MLL2"/>
<gene>
    <name evidence="5" type="ORF">BD310DRAFT_817588</name>
    <name evidence="4" type="ORF">BD311DRAFT_778268</name>
</gene>
<accession>A0A4Q9MLL2</accession>
<evidence type="ECO:0000256" key="2">
    <source>
        <dbReference type="SAM" id="MobiDB-lite"/>
    </source>
</evidence>
<dbReference type="EMBL" id="ML145115">
    <property type="protein sequence ID" value="TBU59336.1"/>
    <property type="molecule type" value="Genomic_DNA"/>
</dbReference>
<sequence>MQSSSAVMPSTTRRDFLGHTSGSRQMPLDLIYEDHPYEHADYKSYSPDSPNSPSSTHSGPYERQYVHTTTPYTYSPHGVPNHTSGWQPSIADLRMTRPRSTFPHMNAAPYDLPRDGHRSLPPYSGMESDSYRTTPSFSPSYSNIANAGRYAGGVLGQSTTGYSYACVDQLSSAVSTNHGHPSEPRCEWESQHCGMLLEDSSPAGIARHLRQYHSVAVTDNRNRGVCLWGGRCGKDMYPSSFGKHIAECHLRNMTKQCPHCGSDFARADTLSRHIKAFCPNTAGGRVHSSG</sequence>
<feature type="domain" description="C2H2-type" evidence="3">
    <location>
        <begin position="255"/>
        <end position="290"/>
    </location>
</feature>
<feature type="compositionally biased region" description="Polar residues" evidence="2">
    <location>
        <begin position="1"/>
        <end position="11"/>
    </location>
</feature>
<dbReference type="Proteomes" id="UP000292082">
    <property type="component" value="Unassembled WGS sequence"/>
</dbReference>
<dbReference type="STRING" id="114155.A0A4Q9MLL2"/>
<evidence type="ECO:0000313" key="6">
    <source>
        <dbReference type="Proteomes" id="UP000292082"/>
    </source>
</evidence>
<feature type="region of interest" description="Disordered" evidence="2">
    <location>
        <begin position="1"/>
        <end position="23"/>
    </location>
</feature>
<keyword evidence="1" id="KW-0863">Zinc-finger</keyword>
<keyword evidence="6" id="KW-1185">Reference proteome</keyword>
<reference evidence="4 6" key="1">
    <citation type="submission" date="2019-01" db="EMBL/GenBank/DDBJ databases">
        <title>Draft genome sequences of three monokaryotic isolates of the white-rot basidiomycete fungus Dichomitus squalens.</title>
        <authorList>
            <consortium name="DOE Joint Genome Institute"/>
            <person name="Lopez S.C."/>
            <person name="Andreopoulos B."/>
            <person name="Pangilinan J."/>
            <person name="Lipzen A."/>
            <person name="Riley R."/>
            <person name="Ahrendt S."/>
            <person name="Ng V."/>
            <person name="Barry K."/>
            <person name="Daum C."/>
            <person name="Grigoriev I.V."/>
            <person name="Hilden K.S."/>
            <person name="Makela M.R."/>
            <person name="de Vries R.P."/>
        </authorList>
    </citation>
    <scope>NUCLEOTIDE SEQUENCE [LARGE SCALE GENOMIC DNA]</scope>
    <source>
        <strain evidence="5 6">CBS 464.89</strain>
        <strain evidence="4">OM18370.1</strain>
    </source>
</reference>
<dbReference type="InterPro" id="IPR013087">
    <property type="entry name" value="Znf_C2H2_type"/>
</dbReference>
<dbReference type="PROSITE" id="PS50157">
    <property type="entry name" value="ZINC_FINGER_C2H2_2"/>
    <property type="match status" value="1"/>
</dbReference>
<feature type="region of interest" description="Disordered" evidence="2">
    <location>
        <begin position="40"/>
        <end position="62"/>
    </location>
</feature>
<dbReference type="GO" id="GO:0008270">
    <property type="term" value="F:zinc ion binding"/>
    <property type="evidence" value="ECO:0007669"/>
    <property type="project" value="UniProtKB-KW"/>
</dbReference>
<keyword evidence="1" id="KW-0862">Zinc</keyword>
<keyword evidence="1" id="KW-0479">Metal-binding</keyword>
<dbReference type="OrthoDB" id="2782214at2759"/>
<dbReference type="EMBL" id="ML143421">
    <property type="protein sequence ID" value="TBU28520.1"/>
    <property type="molecule type" value="Genomic_DNA"/>
</dbReference>
<proteinExistence type="predicted"/>
<name>A0A4Q9MLL2_9APHY</name>
<feature type="compositionally biased region" description="Low complexity" evidence="2">
    <location>
        <begin position="44"/>
        <end position="59"/>
    </location>
</feature>
<evidence type="ECO:0000259" key="3">
    <source>
        <dbReference type="PROSITE" id="PS50157"/>
    </source>
</evidence>
<evidence type="ECO:0000256" key="1">
    <source>
        <dbReference type="PROSITE-ProRule" id="PRU00042"/>
    </source>
</evidence>
<dbReference type="Proteomes" id="UP000292957">
    <property type="component" value="Unassembled WGS sequence"/>
</dbReference>
<evidence type="ECO:0000313" key="4">
    <source>
        <dbReference type="EMBL" id="TBU28520.1"/>
    </source>
</evidence>